<keyword evidence="6" id="KW-1185">Reference proteome</keyword>
<dbReference type="RefSeq" id="WP_068726504.1">
    <property type="nucleotide sequence ID" value="NZ_LSKU01000001.1"/>
</dbReference>
<evidence type="ECO:0000259" key="4">
    <source>
        <dbReference type="PROSITE" id="PS51000"/>
    </source>
</evidence>
<sequence>MTELPDIRRKKIIEFLWEHDYADVTSLSSLFNVSEMTIRRDLEKLERDGDIVRVYGGAKIKINSPYEATVEERLNTNKKEKMAIARKAAELIEDGDVIAFDASTTALEVSKLIKDRQRLTVITNNISIAIELSTATHITTMLLGGSLRGTSLSLVGATIRKCLEGIYIDKAFISSRALNFQEGLTDITIEEGEAKQALIEKANKVIVIADHTKLDKLSFFQVCGKERFNTIITDRFEPLTKEQDLTIEAFREYGIEVIVADN</sequence>
<dbReference type="Gene3D" id="1.10.10.10">
    <property type="entry name" value="Winged helix-like DNA-binding domain superfamily/Winged helix DNA-binding domain"/>
    <property type="match status" value="1"/>
</dbReference>
<dbReference type="PRINTS" id="PR00037">
    <property type="entry name" value="HTHLACR"/>
</dbReference>
<dbReference type="InterPro" id="IPR001034">
    <property type="entry name" value="DeoR_HTH"/>
</dbReference>
<dbReference type="PROSITE" id="PS51000">
    <property type="entry name" value="HTH_DEOR_2"/>
    <property type="match status" value="1"/>
</dbReference>
<dbReference type="PANTHER" id="PTHR30363">
    <property type="entry name" value="HTH-TYPE TRANSCRIPTIONAL REGULATOR SRLR-RELATED"/>
    <property type="match status" value="1"/>
</dbReference>
<dbReference type="InterPro" id="IPR036388">
    <property type="entry name" value="WH-like_DNA-bd_sf"/>
</dbReference>
<dbReference type="STRING" id="1413211.U473_11610"/>
<comment type="caution">
    <text evidence="5">The sequence shown here is derived from an EMBL/GenBank/DDBJ whole genome shotgun (WGS) entry which is preliminary data.</text>
</comment>
<dbReference type="EMBL" id="LSKU01000001">
    <property type="protein sequence ID" value="KXG44592.1"/>
    <property type="molecule type" value="Genomic_DNA"/>
</dbReference>
<organism evidence="5 6">
    <name type="scientific">Tepidibacillus decaturensis</name>
    <dbReference type="NCBI Taxonomy" id="1413211"/>
    <lineage>
        <taxon>Bacteria</taxon>
        <taxon>Bacillati</taxon>
        <taxon>Bacillota</taxon>
        <taxon>Bacilli</taxon>
        <taxon>Bacillales</taxon>
        <taxon>Bacillaceae</taxon>
        <taxon>Tepidibacillus</taxon>
    </lineage>
</organism>
<evidence type="ECO:0000256" key="2">
    <source>
        <dbReference type="ARBA" id="ARBA00023125"/>
    </source>
</evidence>
<dbReference type="SUPFAM" id="SSF100950">
    <property type="entry name" value="NagB/RpiA/CoA transferase-like"/>
    <property type="match status" value="1"/>
</dbReference>
<dbReference type="Proteomes" id="UP000070352">
    <property type="component" value="Unassembled WGS sequence"/>
</dbReference>
<evidence type="ECO:0000313" key="6">
    <source>
        <dbReference type="Proteomes" id="UP000070352"/>
    </source>
</evidence>
<dbReference type="SMART" id="SM00420">
    <property type="entry name" value="HTH_DEOR"/>
    <property type="match status" value="1"/>
</dbReference>
<accession>A0A135L6I8</accession>
<dbReference type="Pfam" id="PF00455">
    <property type="entry name" value="DeoRC"/>
    <property type="match status" value="1"/>
</dbReference>
<dbReference type="InterPro" id="IPR050313">
    <property type="entry name" value="Carb_Metab_HTH_regulators"/>
</dbReference>
<dbReference type="GO" id="GO:0003677">
    <property type="term" value="F:DNA binding"/>
    <property type="evidence" value="ECO:0007669"/>
    <property type="project" value="UniProtKB-KW"/>
</dbReference>
<reference evidence="5 6" key="1">
    <citation type="submission" date="2016-02" db="EMBL/GenBank/DDBJ databases">
        <title>Draft Genome for Tepidibacillus decaturensis nov. sp. Strain Z9, an Anaerobic, Moderately Thermophilic and Heterotrophic Bacterium from Deep Subsurface of the Illinois Basin, USA.</title>
        <authorList>
            <person name="Dong Y."/>
            <person name="Chang J.Y."/>
            <person name="Sanford R."/>
            <person name="Fouke B.W."/>
        </authorList>
    </citation>
    <scope>NUCLEOTIDE SEQUENCE [LARGE SCALE GENOMIC DNA]</scope>
    <source>
        <strain evidence="5 6">Z9</strain>
    </source>
</reference>
<dbReference type="PANTHER" id="PTHR30363:SF44">
    <property type="entry name" value="AGA OPERON TRANSCRIPTIONAL REPRESSOR-RELATED"/>
    <property type="match status" value="1"/>
</dbReference>
<gene>
    <name evidence="5" type="ORF">U473_11610</name>
</gene>
<dbReference type="SUPFAM" id="SSF46785">
    <property type="entry name" value="Winged helix' DNA-binding domain"/>
    <property type="match status" value="1"/>
</dbReference>
<proteinExistence type="predicted"/>
<keyword evidence="1" id="KW-0805">Transcription regulation</keyword>
<dbReference type="OrthoDB" id="9797223at2"/>
<dbReference type="InterPro" id="IPR036390">
    <property type="entry name" value="WH_DNA-bd_sf"/>
</dbReference>
<dbReference type="GO" id="GO:0003700">
    <property type="term" value="F:DNA-binding transcription factor activity"/>
    <property type="evidence" value="ECO:0007669"/>
    <property type="project" value="InterPro"/>
</dbReference>
<protein>
    <submittedName>
        <fullName evidence="5">DeoR family transcriptional regulator</fullName>
    </submittedName>
</protein>
<name>A0A135L6I8_9BACI</name>
<keyword evidence="2" id="KW-0238">DNA-binding</keyword>
<evidence type="ECO:0000256" key="3">
    <source>
        <dbReference type="ARBA" id="ARBA00023163"/>
    </source>
</evidence>
<keyword evidence="3" id="KW-0804">Transcription</keyword>
<dbReference type="SMART" id="SM01134">
    <property type="entry name" value="DeoRC"/>
    <property type="match status" value="1"/>
</dbReference>
<dbReference type="PROSITE" id="PS00894">
    <property type="entry name" value="HTH_DEOR_1"/>
    <property type="match status" value="1"/>
</dbReference>
<dbReference type="Gene3D" id="3.40.50.1360">
    <property type="match status" value="1"/>
</dbReference>
<feature type="domain" description="HTH deoR-type" evidence="4">
    <location>
        <begin position="5"/>
        <end position="60"/>
    </location>
</feature>
<dbReference type="InterPro" id="IPR037171">
    <property type="entry name" value="NagB/RpiA_transferase-like"/>
</dbReference>
<evidence type="ECO:0000256" key="1">
    <source>
        <dbReference type="ARBA" id="ARBA00023015"/>
    </source>
</evidence>
<dbReference type="InterPro" id="IPR014036">
    <property type="entry name" value="DeoR-like_C"/>
</dbReference>
<dbReference type="Pfam" id="PF08220">
    <property type="entry name" value="HTH_DeoR"/>
    <property type="match status" value="1"/>
</dbReference>
<dbReference type="AlphaFoldDB" id="A0A135L6I8"/>
<evidence type="ECO:0000313" key="5">
    <source>
        <dbReference type="EMBL" id="KXG44592.1"/>
    </source>
</evidence>
<dbReference type="InterPro" id="IPR018356">
    <property type="entry name" value="Tscrpt_reg_HTH_DeoR_CS"/>
</dbReference>